<evidence type="ECO:0000313" key="2">
    <source>
        <dbReference type="Proteomes" id="UP001162131"/>
    </source>
</evidence>
<comment type="caution">
    <text evidence="1">The sequence shown here is derived from an EMBL/GenBank/DDBJ whole genome shotgun (WGS) entry which is preliminary data.</text>
</comment>
<dbReference type="Proteomes" id="UP001162131">
    <property type="component" value="Unassembled WGS sequence"/>
</dbReference>
<evidence type="ECO:0000313" key="1">
    <source>
        <dbReference type="EMBL" id="CAG9310692.1"/>
    </source>
</evidence>
<name>A0AAU9IAZ7_9CILI</name>
<accession>A0AAU9IAZ7</accession>
<organism evidence="1 2">
    <name type="scientific">Blepharisma stoltei</name>
    <dbReference type="NCBI Taxonomy" id="1481888"/>
    <lineage>
        <taxon>Eukaryota</taxon>
        <taxon>Sar</taxon>
        <taxon>Alveolata</taxon>
        <taxon>Ciliophora</taxon>
        <taxon>Postciliodesmatophora</taxon>
        <taxon>Heterotrichea</taxon>
        <taxon>Heterotrichida</taxon>
        <taxon>Blepharismidae</taxon>
        <taxon>Blepharisma</taxon>
    </lineage>
</organism>
<protein>
    <submittedName>
        <fullName evidence="1">Uncharacterized protein</fullName>
    </submittedName>
</protein>
<dbReference type="EMBL" id="CAJZBQ010000002">
    <property type="protein sequence ID" value="CAG9310692.1"/>
    <property type="molecule type" value="Genomic_DNA"/>
</dbReference>
<reference evidence="1" key="1">
    <citation type="submission" date="2021-09" db="EMBL/GenBank/DDBJ databases">
        <authorList>
            <consortium name="AG Swart"/>
            <person name="Singh M."/>
            <person name="Singh A."/>
            <person name="Seah K."/>
            <person name="Emmerich C."/>
        </authorList>
    </citation>
    <scope>NUCLEOTIDE SEQUENCE</scope>
    <source>
        <strain evidence="1">ATCC30299</strain>
    </source>
</reference>
<gene>
    <name evidence="1" type="ORF">BSTOLATCC_MIC1532</name>
</gene>
<sequence length="77" mass="9602">MGFPDGQYYRVENSRRIYFGCIDKYSNKKFSYFEFDLEKKEFKELRVELNYFQINNCIQFDLNYHINLYAYLQCTKF</sequence>
<proteinExistence type="predicted"/>
<dbReference type="AlphaFoldDB" id="A0AAU9IAZ7"/>
<keyword evidence="2" id="KW-1185">Reference proteome</keyword>